<accession>M7ZHS4</accession>
<proteinExistence type="predicted"/>
<evidence type="ECO:0000313" key="1">
    <source>
        <dbReference type="EMBL" id="EMS47649.1"/>
    </source>
</evidence>
<dbReference type="AlphaFoldDB" id="M7ZHS4"/>
<gene>
    <name evidence="1" type="ORF">TRIUR3_02728</name>
</gene>
<organism evidence="1">
    <name type="scientific">Triticum urartu</name>
    <name type="common">Red wild einkorn</name>
    <name type="synonym">Crithodium urartu</name>
    <dbReference type="NCBI Taxonomy" id="4572"/>
    <lineage>
        <taxon>Eukaryota</taxon>
        <taxon>Viridiplantae</taxon>
        <taxon>Streptophyta</taxon>
        <taxon>Embryophyta</taxon>
        <taxon>Tracheophyta</taxon>
        <taxon>Spermatophyta</taxon>
        <taxon>Magnoliopsida</taxon>
        <taxon>Liliopsida</taxon>
        <taxon>Poales</taxon>
        <taxon>Poaceae</taxon>
        <taxon>BOP clade</taxon>
        <taxon>Pooideae</taxon>
        <taxon>Triticodae</taxon>
        <taxon>Triticeae</taxon>
        <taxon>Triticinae</taxon>
        <taxon>Triticum</taxon>
    </lineage>
</organism>
<dbReference type="EMBL" id="KD258228">
    <property type="protein sequence ID" value="EMS47649.1"/>
    <property type="molecule type" value="Genomic_DNA"/>
</dbReference>
<sequence length="511" mass="56026">MSTTSVRHPCLLALAVVLAILLCFPRETAQYAYGPLLNFPPLMAQVSYDPPWSDEFWTNEVVLGEEANVAARRAATRTAAPGYCWNFASRSLTQSPTKILKFSSLIHTHIEGTAGLRNPASCDPVRERGDQVFWERTRATAGSDDFANDDFFPDLGNLILDDMGNNVNAGDAAPAAPSFSPSKMDQIASNDEVPSVLDKENLSDYSPDELGSDVDCSGGSSGPPGSPVITSRLSLLKLVLTLMDRVDVDSSTINLEGEGMIELSDQEVHHVFAIPCGEKTIRSEGIEQSEACIEYSRFAASFGDKGTHSLKAAEAHLMRDISTESRKIELECFKIAFVIFAIGHVLAPSAKHDYITIDFWGAINDVSKNQRMELVFVLDSLDLGLLRKLRGMFLRMALFDYDSMKKMIESISVNMGAGEISFHGASVRQNLNISKEIVRATNIDLNPNKSRASPNTKRVQIPSTVIPRNNYGKSGPLEFSKHLHTKYPSVSGEKLGILLREHNARGLARIS</sequence>
<dbReference type="PANTHER" id="PTHR34835:SF63">
    <property type="entry name" value="AMINOTRANSFERASE-LIKE PLANT MOBILE DOMAIN-CONTAINING PROTEIN"/>
    <property type="match status" value="1"/>
</dbReference>
<dbReference type="PANTHER" id="PTHR34835">
    <property type="entry name" value="OS07G0283600 PROTEIN-RELATED"/>
    <property type="match status" value="1"/>
</dbReference>
<protein>
    <submittedName>
        <fullName evidence="1">Uncharacterized protein</fullName>
    </submittedName>
</protein>
<name>M7ZHS4_TRIUA</name>
<reference evidence="1" key="1">
    <citation type="journal article" date="2013" name="Nature">
        <title>Draft genome of the wheat A-genome progenitor Triticum urartu.</title>
        <authorList>
            <person name="Ling H.Q."/>
            <person name="Zhao S."/>
            <person name="Liu D."/>
            <person name="Wang J."/>
            <person name="Sun H."/>
            <person name="Zhang C."/>
            <person name="Fan H."/>
            <person name="Li D."/>
            <person name="Dong L."/>
            <person name="Tao Y."/>
            <person name="Gao C."/>
            <person name="Wu H."/>
            <person name="Li Y."/>
            <person name="Cui Y."/>
            <person name="Guo X."/>
            <person name="Zheng S."/>
            <person name="Wang B."/>
            <person name="Yu K."/>
            <person name="Liang Q."/>
            <person name="Yang W."/>
            <person name="Lou X."/>
            <person name="Chen J."/>
            <person name="Feng M."/>
            <person name="Jian J."/>
            <person name="Zhang X."/>
            <person name="Luo G."/>
            <person name="Jiang Y."/>
            <person name="Liu J."/>
            <person name="Wang Z."/>
            <person name="Sha Y."/>
            <person name="Zhang B."/>
            <person name="Wu H."/>
            <person name="Tang D."/>
            <person name="Shen Q."/>
            <person name="Xue P."/>
            <person name="Zou S."/>
            <person name="Wang X."/>
            <person name="Liu X."/>
            <person name="Wang F."/>
            <person name="Yang Y."/>
            <person name="An X."/>
            <person name="Dong Z."/>
            <person name="Zhang K."/>
            <person name="Zhang X."/>
            <person name="Luo M.C."/>
            <person name="Dvorak J."/>
            <person name="Tong Y."/>
            <person name="Wang J."/>
            <person name="Yang H."/>
            <person name="Li Z."/>
            <person name="Wang D."/>
            <person name="Zhang A."/>
            <person name="Wang J."/>
        </authorList>
    </citation>
    <scope>NUCLEOTIDE SEQUENCE</scope>
</reference>